<keyword evidence="3" id="KW-1185">Reference proteome</keyword>
<accession>A0A0S4QQ18</accession>
<reference evidence="3" key="1">
    <citation type="submission" date="2015-11" db="EMBL/GenBank/DDBJ databases">
        <authorList>
            <person name="Varghese N."/>
        </authorList>
    </citation>
    <scope>NUCLEOTIDE SEQUENCE [LARGE SCALE GENOMIC DNA]</scope>
    <source>
        <strain evidence="3">DSM 45899</strain>
    </source>
</reference>
<feature type="region of interest" description="Disordered" evidence="1">
    <location>
        <begin position="1"/>
        <end position="44"/>
    </location>
</feature>
<protein>
    <submittedName>
        <fullName evidence="2">Uncharacterized protein</fullName>
    </submittedName>
</protein>
<feature type="compositionally biased region" description="Basic and acidic residues" evidence="1">
    <location>
        <begin position="1"/>
        <end position="12"/>
    </location>
</feature>
<proteinExistence type="predicted"/>
<evidence type="ECO:0000256" key="1">
    <source>
        <dbReference type="SAM" id="MobiDB-lite"/>
    </source>
</evidence>
<evidence type="ECO:0000313" key="3">
    <source>
        <dbReference type="Proteomes" id="UP000198802"/>
    </source>
</evidence>
<organism evidence="2 3">
    <name type="scientific">Parafrankia irregularis</name>
    <dbReference type="NCBI Taxonomy" id="795642"/>
    <lineage>
        <taxon>Bacteria</taxon>
        <taxon>Bacillati</taxon>
        <taxon>Actinomycetota</taxon>
        <taxon>Actinomycetes</taxon>
        <taxon>Frankiales</taxon>
        <taxon>Frankiaceae</taxon>
        <taxon>Parafrankia</taxon>
    </lineage>
</organism>
<name>A0A0S4QQ18_9ACTN</name>
<dbReference type="Proteomes" id="UP000198802">
    <property type="component" value="Unassembled WGS sequence"/>
</dbReference>
<dbReference type="EMBL" id="FAOZ01000014">
    <property type="protein sequence ID" value="CUU57696.1"/>
    <property type="molecule type" value="Genomic_DNA"/>
</dbReference>
<dbReference type="RefSeq" id="WP_091279588.1">
    <property type="nucleotide sequence ID" value="NZ_FAOZ01000014.1"/>
</dbReference>
<evidence type="ECO:0000313" key="2">
    <source>
        <dbReference type="EMBL" id="CUU57696.1"/>
    </source>
</evidence>
<dbReference type="AlphaFoldDB" id="A0A0S4QQ18"/>
<gene>
    <name evidence="2" type="ORF">Ga0074812_11443</name>
</gene>
<sequence>MPKLGHDLDFRDAGAFSEAEDSRRRDAKAHASGGPVDPEAMRHADGLTVSAEEAAAYREHVERGARQKGEGAPIF</sequence>